<evidence type="ECO:0000313" key="5">
    <source>
        <dbReference type="Proteomes" id="UP000182977"/>
    </source>
</evidence>
<organism evidence="4 5">
    <name type="scientific">Jiangella alkaliphila</name>
    <dbReference type="NCBI Taxonomy" id="419479"/>
    <lineage>
        <taxon>Bacteria</taxon>
        <taxon>Bacillati</taxon>
        <taxon>Actinomycetota</taxon>
        <taxon>Actinomycetes</taxon>
        <taxon>Jiangellales</taxon>
        <taxon>Jiangellaceae</taxon>
        <taxon>Jiangella</taxon>
    </lineage>
</organism>
<evidence type="ECO:0000313" key="4">
    <source>
        <dbReference type="EMBL" id="SDU65965.1"/>
    </source>
</evidence>
<proteinExistence type="predicted"/>
<feature type="domain" description="N-acetyltransferase" evidence="3">
    <location>
        <begin position="114"/>
        <end position="264"/>
    </location>
</feature>
<dbReference type="GO" id="GO:0016747">
    <property type="term" value="F:acyltransferase activity, transferring groups other than amino-acyl groups"/>
    <property type="evidence" value="ECO:0007669"/>
    <property type="project" value="InterPro"/>
</dbReference>
<dbReference type="PROSITE" id="PS51186">
    <property type="entry name" value="GNAT"/>
    <property type="match status" value="1"/>
</dbReference>
<evidence type="ECO:0000256" key="1">
    <source>
        <dbReference type="PROSITE-ProRule" id="PRU00409"/>
    </source>
</evidence>
<dbReference type="STRING" id="419479.SAMN04488563_3636"/>
<dbReference type="GO" id="GO:0046872">
    <property type="term" value="F:metal ion binding"/>
    <property type="evidence" value="ECO:0007669"/>
    <property type="project" value="InterPro"/>
</dbReference>
<dbReference type="NCBIfam" id="TIGR03103">
    <property type="entry name" value="trio_acet_GNAT"/>
    <property type="match status" value="1"/>
</dbReference>
<dbReference type="PANTHER" id="PTHR21621:SF0">
    <property type="entry name" value="BETA-CITRYLGLUTAMATE SYNTHASE B-RELATED"/>
    <property type="match status" value="1"/>
</dbReference>
<dbReference type="InterPro" id="IPR013815">
    <property type="entry name" value="ATP_grasp_subdomain_1"/>
</dbReference>
<keyword evidence="1" id="KW-0067">ATP-binding</keyword>
<evidence type="ECO:0000259" key="2">
    <source>
        <dbReference type="PROSITE" id="PS50975"/>
    </source>
</evidence>
<keyword evidence="4" id="KW-0808">Transferase</keyword>
<dbReference type="GO" id="GO:0018169">
    <property type="term" value="F:ribosomal S6-glutamic acid ligase activity"/>
    <property type="evidence" value="ECO:0007669"/>
    <property type="project" value="TreeGrafter"/>
</dbReference>
<feature type="domain" description="ATP-grasp" evidence="2">
    <location>
        <begin position="334"/>
        <end position="577"/>
    </location>
</feature>
<dbReference type="InterPro" id="IPR013651">
    <property type="entry name" value="ATP-grasp_RimK-type"/>
</dbReference>
<keyword evidence="5" id="KW-1185">Reference proteome</keyword>
<dbReference type="AlphaFoldDB" id="A0A1H2KCE6"/>
<dbReference type="GO" id="GO:0005737">
    <property type="term" value="C:cytoplasm"/>
    <property type="evidence" value="ECO:0007669"/>
    <property type="project" value="TreeGrafter"/>
</dbReference>
<keyword evidence="1" id="KW-0547">Nucleotide-binding</keyword>
<dbReference type="PROSITE" id="PS50975">
    <property type="entry name" value="ATP_GRASP"/>
    <property type="match status" value="1"/>
</dbReference>
<dbReference type="GO" id="GO:0005524">
    <property type="term" value="F:ATP binding"/>
    <property type="evidence" value="ECO:0007669"/>
    <property type="project" value="UniProtKB-UniRule"/>
</dbReference>
<accession>A0A1H2KCE6</accession>
<dbReference type="InterPro" id="IPR011761">
    <property type="entry name" value="ATP-grasp"/>
</dbReference>
<protein>
    <submittedName>
        <fullName evidence="4">GNAT-family acetyltransferase TIGR03103</fullName>
    </submittedName>
</protein>
<dbReference type="Pfam" id="PF00583">
    <property type="entry name" value="Acetyltransf_1"/>
    <property type="match status" value="1"/>
</dbReference>
<dbReference type="Gene3D" id="3.40.630.30">
    <property type="match status" value="1"/>
</dbReference>
<gene>
    <name evidence="4" type="ORF">SAMN04488563_3636</name>
</gene>
<dbReference type="PANTHER" id="PTHR21621">
    <property type="entry name" value="RIBOSOMAL PROTEIN S6 MODIFICATION PROTEIN"/>
    <property type="match status" value="1"/>
</dbReference>
<dbReference type="EMBL" id="LT629791">
    <property type="protein sequence ID" value="SDU65965.1"/>
    <property type="molecule type" value="Genomic_DNA"/>
</dbReference>
<dbReference type="Pfam" id="PF08443">
    <property type="entry name" value="RimK"/>
    <property type="match status" value="1"/>
</dbReference>
<dbReference type="SUPFAM" id="SSF56059">
    <property type="entry name" value="Glutathione synthetase ATP-binding domain-like"/>
    <property type="match status" value="1"/>
</dbReference>
<dbReference type="GO" id="GO:0009432">
    <property type="term" value="P:SOS response"/>
    <property type="evidence" value="ECO:0007669"/>
    <property type="project" value="TreeGrafter"/>
</dbReference>
<dbReference type="Gene3D" id="3.30.1490.20">
    <property type="entry name" value="ATP-grasp fold, A domain"/>
    <property type="match status" value="1"/>
</dbReference>
<dbReference type="Gene3D" id="3.30.470.20">
    <property type="entry name" value="ATP-grasp fold, B domain"/>
    <property type="match status" value="2"/>
</dbReference>
<name>A0A1H2KCE6_9ACTN</name>
<reference evidence="5" key="1">
    <citation type="submission" date="2016-10" db="EMBL/GenBank/DDBJ databases">
        <authorList>
            <person name="Varghese N."/>
            <person name="Submissions S."/>
        </authorList>
    </citation>
    <scope>NUCLEOTIDE SEQUENCE [LARGE SCALE GENOMIC DNA]</scope>
    <source>
        <strain evidence="5">DSM 45079</strain>
    </source>
</reference>
<sequence length="590" mass="64256">MSDARRGRGGGGGQSLWSRPWKEAPEHLVRDMKRDVLVDCAWGRLVFAQTFEDPRHVIDLLRAEEAGRRDIAMYVADPHVLVSHAPGELFIDPSLTYRLELHRYRPRRNPVAGVFVRKMSELADAEEINRLYAARGMVTGDTELMWGNQRTPTFTYLVAQDERTGAVVGTVTGVDHVRAFDDPDNGASLWSLAVDPQCTTPGVGEALVRMLAERYIGRGRDHLDLSVLHDNDPAIRLYTKLGFQRVPVFAVKRKNPINEPLYVAGPGESTELNPYAKIIADEARRRGILVEITDAESGELRLSHGGRRIVTRESLSELTTAVAMSRCDNKQLTRRIFQRAGLSVPRGVAASTPEADAAFLDEVGEAVVKPVRGEQGRGITVGVTSESELRTAVDLAGTFCPDVLIEECVDGDDLRIVVIGHEVVAAAVRRPATVYGNGRHTVAELIDAHSRRRSAATGGESRVPMDETTVGTVRAGGYELDDVLPDGDALKVRRTANLHTGGTIHDVTGTLHPTLAAAAVAASEAIDIPVTGLDLIVPSPAEEEYVLIEANERPGLANHEPQPTAARFVDLLFPATRTTPRAWQPPSVPT</sequence>
<dbReference type="InterPro" id="IPR000182">
    <property type="entry name" value="GNAT_dom"/>
</dbReference>
<dbReference type="InterPro" id="IPR016181">
    <property type="entry name" value="Acyl_CoA_acyltransferase"/>
</dbReference>
<dbReference type="InterPro" id="IPR017534">
    <property type="entry name" value="GNAT-acetyltransferase"/>
</dbReference>
<evidence type="ECO:0000259" key="3">
    <source>
        <dbReference type="PROSITE" id="PS51186"/>
    </source>
</evidence>
<dbReference type="Proteomes" id="UP000182977">
    <property type="component" value="Chromosome I"/>
</dbReference>
<dbReference type="SUPFAM" id="SSF55729">
    <property type="entry name" value="Acyl-CoA N-acyltransferases (Nat)"/>
    <property type="match status" value="1"/>
</dbReference>